<dbReference type="RefSeq" id="WP_050131802.1">
    <property type="nucleotide sequence ID" value="NZ_CPZF01000009.1"/>
</dbReference>
<evidence type="ECO:0000313" key="2">
    <source>
        <dbReference type="Proteomes" id="UP000041356"/>
    </source>
</evidence>
<organism evidence="1 2">
    <name type="scientific">Yersinia enterocolitica</name>
    <dbReference type="NCBI Taxonomy" id="630"/>
    <lineage>
        <taxon>Bacteria</taxon>
        <taxon>Pseudomonadati</taxon>
        <taxon>Pseudomonadota</taxon>
        <taxon>Gammaproteobacteria</taxon>
        <taxon>Enterobacterales</taxon>
        <taxon>Yersiniaceae</taxon>
        <taxon>Yersinia</taxon>
    </lineage>
</organism>
<proteinExistence type="predicted"/>
<gene>
    <name evidence="1" type="ORF">ERS137939_03270</name>
</gene>
<sequence>MLSEVCKERLEYLASLKGHVGQAVTMCRVELSDISTELLSLREQLAELKKQEPIGQVIFGSYGSDGIREASIVCLHDQADWDNFQDGTLLYLEAKPAED</sequence>
<accession>A0A9P1V945</accession>
<dbReference type="EMBL" id="CPZF01000009">
    <property type="protein sequence ID" value="CNG11308.1"/>
    <property type="molecule type" value="Genomic_DNA"/>
</dbReference>
<dbReference type="AlphaFoldDB" id="A0A9P1V945"/>
<protein>
    <submittedName>
        <fullName evidence="1">Uncharacterized protein</fullName>
    </submittedName>
</protein>
<evidence type="ECO:0000313" key="1">
    <source>
        <dbReference type="EMBL" id="CNG11308.1"/>
    </source>
</evidence>
<comment type="caution">
    <text evidence="1">The sequence shown here is derived from an EMBL/GenBank/DDBJ whole genome shotgun (WGS) entry which is preliminary data.</text>
</comment>
<name>A0A9P1V945_YEREN</name>
<reference evidence="1 2" key="1">
    <citation type="submission" date="2015-03" db="EMBL/GenBank/DDBJ databases">
        <authorList>
            <consortium name="Pathogen Informatics"/>
            <person name="Murphy D."/>
        </authorList>
    </citation>
    <scope>NUCLEOTIDE SEQUENCE [LARGE SCALE GENOMIC DNA]</scope>
    <source>
        <strain evidence="1 2">IP27818</strain>
    </source>
</reference>
<dbReference type="Proteomes" id="UP000041356">
    <property type="component" value="Unassembled WGS sequence"/>
</dbReference>